<keyword evidence="3" id="KW-0804">Transcription</keyword>
<reference evidence="5 6" key="1">
    <citation type="submission" date="2020-11" db="EMBL/GenBank/DDBJ databases">
        <title>The genome sequence of Novosphingobium sp. 1Y9A.</title>
        <authorList>
            <person name="Liu Y."/>
        </authorList>
    </citation>
    <scope>NUCLEOTIDE SEQUENCE [LARGE SCALE GENOMIC DNA]</scope>
    <source>
        <strain evidence="5 6">1Y9A</strain>
    </source>
</reference>
<evidence type="ECO:0000256" key="1">
    <source>
        <dbReference type="ARBA" id="ARBA00023015"/>
    </source>
</evidence>
<keyword evidence="2 5" id="KW-0238">DNA-binding</keyword>
<dbReference type="InterPro" id="IPR010982">
    <property type="entry name" value="Lambda_DNA-bd_dom_sf"/>
</dbReference>
<accession>A0ABS0HH35</accession>
<comment type="caution">
    <text evidence="5">The sequence shown here is derived from an EMBL/GenBank/DDBJ whole genome shotgun (WGS) entry which is preliminary data.</text>
</comment>
<dbReference type="Pfam" id="PF00356">
    <property type="entry name" value="LacI"/>
    <property type="match status" value="1"/>
</dbReference>
<keyword evidence="6" id="KW-1185">Reference proteome</keyword>
<feature type="domain" description="HTH lacI-type" evidence="4">
    <location>
        <begin position="13"/>
        <end position="67"/>
    </location>
</feature>
<dbReference type="PANTHER" id="PTHR30146:SF153">
    <property type="entry name" value="LACTOSE OPERON REPRESSOR"/>
    <property type="match status" value="1"/>
</dbReference>
<dbReference type="SMART" id="SM00354">
    <property type="entry name" value="HTH_LACI"/>
    <property type="match status" value="1"/>
</dbReference>
<dbReference type="PANTHER" id="PTHR30146">
    <property type="entry name" value="LACI-RELATED TRANSCRIPTIONAL REPRESSOR"/>
    <property type="match status" value="1"/>
</dbReference>
<evidence type="ECO:0000313" key="5">
    <source>
        <dbReference type="EMBL" id="MBF9151468.1"/>
    </source>
</evidence>
<dbReference type="PROSITE" id="PS00356">
    <property type="entry name" value="HTH_LACI_1"/>
    <property type="match status" value="1"/>
</dbReference>
<dbReference type="GO" id="GO:0003677">
    <property type="term" value="F:DNA binding"/>
    <property type="evidence" value="ECO:0007669"/>
    <property type="project" value="UniProtKB-KW"/>
</dbReference>
<dbReference type="CDD" id="cd01392">
    <property type="entry name" value="HTH_LacI"/>
    <property type="match status" value="1"/>
</dbReference>
<dbReference type="InterPro" id="IPR000843">
    <property type="entry name" value="HTH_LacI"/>
</dbReference>
<dbReference type="Pfam" id="PF13377">
    <property type="entry name" value="Peripla_BP_3"/>
    <property type="match status" value="1"/>
</dbReference>
<evidence type="ECO:0000313" key="6">
    <source>
        <dbReference type="Proteomes" id="UP000600799"/>
    </source>
</evidence>
<dbReference type="InterPro" id="IPR046335">
    <property type="entry name" value="LacI/GalR-like_sensor"/>
</dbReference>
<dbReference type="EMBL" id="JADQDC010000006">
    <property type="protein sequence ID" value="MBF9151468.1"/>
    <property type="molecule type" value="Genomic_DNA"/>
</dbReference>
<sequence>MNLATSSTGPVRATMDDVARHSGVSLKSVSRVINGEPHVSATLRAKVEAAIAELKYVPDAAARSLAGSRTFIIGLLLDNPSPNYTMKVQKGVYDAVRAHQYHLRIDNVDSSVPDDEFSAQLEALVRNSRCDGFVLTPPLSDNLLLLDFLDQSGIRYVRIAPALEKSRGSGIVIDDAAAAAAMARHLWDLGHRRYAIMRGPTAHMAAARRRDGFIEELKRLGLEHPVIEIDAGFSFEGGIRAGDSLLASGLRPTAIFAGNDDSAAGVMAACSKAGLKVPDDISVCGFDDSWIARSVWPYLTTVYQPIEEMGHAAASLLLRRDEPESALHRLDFHLVVRDSTAPPPQA</sequence>
<dbReference type="Proteomes" id="UP000600799">
    <property type="component" value="Unassembled WGS sequence"/>
</dbReference>
<evidence type="ECO:0000256" key="2">
    <source>
        <dbReference type="ARBA" id="ARBA00023125"/>
    </source>
</evidence>
<dbReference type="SUPFAM" id="SSF47413">
    <property type="entry name" value="lambda repressor-like DNA-binding domains"/>
    <property type="match status" value="1"/>
</dbReference>
<evidence type="ECO:0000259" key="4">
    <source>
        <dbReference type="PROSITE" id="PS50932"/>
    </source>
</evidence>
<dbReference type="PROSITE" id="PS50932">
    <property type="entry name" value="HTH_LACI_2"/>
    <property type="match status" value="1"/>
</dbReference>
<organism evidence="5 6">
    <name type="scientific">Novosphingobium jiangmenense</name>
    <dbReference type="NCBI Taxonomy" id="2791981"/>
    <lineage>
        <taxon>Bacteria</taxon>
        <taxon>Pseudomonadati</taxon>
        <taxon>Pseudomonadota</taxon>
        <taxon>Alphaproteobacteria</taxon>
        <taxon>Sphingomonadales</taxon>
        <taxon>Sphingomonadaceae</taxon>
        <taxon>Novosphingobium</taxon>
    </lineage>
</organism>
<dbReference type="CDD" id="cd01545">
    <property type="entry name" value="PBP1_SalR"/>
    <property type="match status" value="1"/>
</dbReference>
<evidence type="ECO:0000256" key="3">
    <source>
        <dbReference type="ARBA" id="ARBA00023163"/>
    </source>
</evidence>
<dbReference type="SUPFAM" id="SSF53822">
    <property type="entry name" value="Periplasmic binding protein-like I"/>
    <property type="match status" value="1"/>
</dbReference>
<dbReference type="InterPro" id="IPR028082">
    <property type="entry name" value="Peripla_BP_I"/>
</dbReference>
<protein>
    <submittedName>
        <fullName evidence="5">LacI family DNA-binding transcriptional regulator</fullName>
    </submittedName>
</protein>
<dbReference type="Gene3D" id="3.40.50.2300">
    <property type="match status" value="2"/>
</dbReference>
<keyword evidence="1" id="KW-0805">Transcription regulation</keyword>
<name>A0ABS0HH35_9SPHN</name>
<gene>
    <name evidence="5" type="ORF">I2488_10675</name>
</gene>
<dbReference type="RefSeq" id="WP_196275785.1">
    <property type="nucleotide sequence ID" value="NZ_JADQDC010000006.1"/>
</dbReference>
<proteinExistence type="predicted"/>
<dbReference type="Gene3D" id="1.10.260.40">
    <property type="entry name" value="lambda repressor-like DNA-binding domains"/>
    <property type="match status" value="1"/>
</dbReference>